<dbReference type="InterPro" id="IPR028351">
    <property type="entry name" value="CyaE"/>
</dbReference>
<dbReference type="PANTHER" id="PTHR30026">
    <property type="entry name" value="OUTER MEMBRANE PROTEIN TOLC"/>
    <property type="match status" value="1"/>
</dbReference>
<dbReference type="PANTHER" id="PTHR30026:SF21">
    <property type="entry name" value="SLR1270 PROTEIN"/>
    <property type="match status" value="1"/>
</dbReference>
<protein>
    <recommendedName>
        <fullName evidence="7">Protein CyaE</fullName>
    </recommendedName>
</protein>
<organism evidence="8 9">
    <name type="scientific">Burkholderia lata (strain ATCC 17760 / DSM 23089 / LMG 22485 / NCIMB 9086 / R18194 / 383)</name>
    <dbReference type="NCBI Taxonomy" id="482957"/>
    <lineage>
        <taxon>Bacteria</taxon>
        <taxon>Pseudomonadati</taxon>
        <taxon>Pseudomonadota</taxon>
        <taxon>Betaproteobacteria</taxon>
        <taxon>Burkholderiales</taxon>
        <taxon>Burkholderiaceae</taxon>
        <taxon>Burkholderia</taxon>
        <taxon>Burkholderia cepacia complex</taxon>
    </lineage>
</organism>
<gene>
    <name evidence="8" type="ORF">BLA39750_04984</name>
</gene>
<comment type="similarity">
    <text evidence="1 7">Belongs to the outer membrane factor (OMF) (TC 1.B.17) family.</text>
</comment>
<dbReference type="GO" id="GO:0015562">
    <property type="term" value="F:efflux transmembrane transporter activity"/>
    <property type="evidence" value="ECO:0007669"/>
    <property type="project" value="InterPro"/>
</dbReference>
<dbReference type="GO" id="GO:0009279">
    <property type="term" value="C:cell outer membrane"/>
    <property type="evidence" value="ECO:0007669"/>
    <property type="project" value="UniProtKB-SubCell"/>
</dbReference>
<dbReference type="AlphaFoldDB" id="A0A6P2ZLR9"/>
<dbReference type="InterPro" id="IPR051906">
    <property type="entry name" value="TolC-like"/>
</dbReference>
<dbReference type="Gene3D" id="1.20.1600.10">
    <property type="entry name" value="Outer membrane efflux proteins (OEP)"/>
    <property type="match status" value="1"/>
</dbReference>
<evidence type="ECO:0000313" key="8">
    <source>
        <dbReference type="EMBL" id="VWD35652.1"/>
    </source>
</evidence>
<evidence type="ECO:0000256" key="4">
    <source>
        <dbReference type="ARBA" id="ARBA00022692"/>
    </source>
</evidence>
<dbReference type="SUPFAM" id="SSF56954">
    <property type="entry name" value="Outer membrane efflux proteins (OEP)"/>
    <property type="match status" value="1"/>
</dbReference>
<name>A0A6P2ZLR9_BURL3</name>
<keyword evidence="5 7" id="KW-0472">Membrane</keyword>
<evidence type="ECO:0000256" key="1">
    <source>
        <dbReference type="ARBA" id="ARBA00007613"/>
    </source>
</evidence>
<evidence type="ECO:0000256" key="3">
    <source>
        <dbReference type="ARBA" id="ARBA00022452"/>
    </source>
</evidence>
<dbReference type="PIRSF" id="PIRSF001892">
    <property type="entry name" value="CyaE"/>
    <property type="match status" value="1"/>
</dbReference>
<evidence type="ECO:0000256" key="5">
    <source>
        <dbReference type="ARBA" id="ARBA00023136"/>
    </source>
</evidence>
<comment type="subcellular location">
    <subcellularLocation>
        <location evidence="7">Cell outer membrane</location>
        <topology evidence="7">Peripheral membrane protein</topology>
    </subcellularLocation>
</comment>
<sequence length="484" mass="52931">MRIRVIQITIIILFSVFFCAKTQAVDIFRTLDSVPATPTEPLMHDVMCHALPESRPLELDDVISEAICVNPQARKAWADARAQAAALGIADAAYLPVLNATIGAERDTLATTYDYSVFGVGARNISQNTSSKYGMLNLSWMLVDFGRRGAIRRQARALLAADIAIQNDALQTVFFNAAKAFYALLDADISLDAAQQIEKIAYTSLAETIAKHKSGAGTLADELQARTSYQRATLDRVSAEGDLDDAIGSLAVVMGLDADTKIKILPPLTDDMPDANTSKDINATIEQLIDEAKKVQPKLVAARAILDAARANVDVSRTQNRPAVSLVGNLSQNNPSYQQQPQSIPITRSRGSMIGIQINIPLFEGFASKYRIEQAQAQVASQEEVVRDTELQVSLDVWKSYRDEKTDASNFVNSESLLDVARHAFDIARGRYKEGVGTFTEVLTAQTALGDAQKQRVLAISKWRVARLKLAESLGKLRLHDVNQ</sequence>
<keyword evidence="4" id="KW-0812">Transmembrane</keyword>
<dbReference type="GO" id="GO:0031640">
    <property type="term" value="P:killing of cells of another organism"/>
    <property type="evidence" value="ECO:0007669"/>
    <property type="project" value="UniProtKB-KW"/>
</dbReference>
<dbReference type="Pfam" id="PF02321">
    <property type="entry name" value="OEP"/>
    <property type="match status" value="2"/>
</dbReference>
<dbReference type="GO" id="GO:1990281">
    <property type="term" value="C:efflux pump complex"/>
    <property type="evidence" value="ECO:0007669"/>
    <property type="project" value="TreeGrafter"/>
</dbReference>
<dbReference type="GO" id="GO:0015288">
    <property type="term" value="F:porin activity"/>
    <property type="evidence" value="ECO:0007669"/>
    <property type="project" value="TreeGrafter"/>
</dbReference>
<dbReference type="InterPro" id="IPR003423">
    <property type="entry name" value="OMP_efflux"/>
</dbReference>
<accession>A0A6P2ZLR9</accession>
<evidence type="ECO:0000313" key="9">
    <source>
        <dbReference type="Proteomes" id="UP000494110"/>
    </source>
</evidence>
<dbReference type="RefSeq" id="WP_175014438.1">
    <property type="nucleotide sequence ID" value="NZ_CABVQN010000027.1"/>
</dbReference>
<proteinExistence type="inferred from homology"/>
<keyword evidence="2 7" id="KW-0813">Transport</keyword>
<dbReference type="EMBL" id="CABVQN010000027">
    <property type="protein sequence ID" value="VWD35652.1"/>
    <property type="molecule type" value="Genomic_DNA"/>
</dbReference>
<keyword evidence="7" id="KW-0354">Hemolysis</keyword>
<evidence type="ECO:0000256" key="2">
    <source>
        <dbReference type="ARBA" id="ARBA00022448"/>
    </source>
</evidence>
<keyword evidence="3" id="KW-1134">Transmembrane beta strand</keyword>
<evidence type="ECO:0000256" key="6">
    <source>
        <dbReference type="ARBA" id="ARBA00023237"/>
    </source>
</evidence>
<evidence type="ECO:0000256" key="7">
    <source>
        <dbReference type="PIRNR" id="PIRNR001892"/>
    </source>
</evidence>
<reference evidence="8 9" key="1">
    <citation type="submission" date="2019-09" db="EMBL/GenBank/DDBJ databases">
        <authorList>
            <person name="Depoorter E."/>
        </authorList>
    </citation>
    <scope>NUCLEOTIDE SEQUENCE [LARGE SCALE GENOMIC DNA]</scope>
    <source>
        <strain evidence="8">R-39750</strain>
    </source>
</reference>
<comment type="function">
    <text evidence="7">CyaE is necessary for transport of calmodulin-sensitive adenylate cyclase-hemolysin (cyclolysin).</text>
</comment>
<keyword evidence="6 7" id="KW-0998">Cell outer membrane</keyword>
<dbReference type="Proteomes" id="UP000494110">
    <property type="component" value="Unassembled WGS sequence"/>
</dbReference>
<keyword evidence="7" id="KW-0204">Cytolysis</keyword>